<dbReference type="SUPFAM" id="SSF46785">
    <property type="entry name" value="Winged helix' DNA-binding domain"/>
    <property type="match status" value="1"/>
</dbReference>
<evidence type="ECO:0000256" key="1">
    <source>
        <dbReference type="ARBA" id="ARBA00023015"/>
    </source>
</evidence>
<dbReference type="InterPro" id="IPR011711">
    <property type="entry name" value="GntR_C"/>
</dbReference>
<evidence type="ECO:0000313" key="5">
    <source>
        <dbReference type="EMBL" id="KKB10251.1"/>
    </source>
</evidence>
<sequence length="219" mass="23454">MSMRVVVTPAPVRRQVAEIIRTAITSGRFAPGQRLIEKDLCELTGVSRPSVREALRQLETDGLIEVIPHKGPSVARLTREDAAGIYQVRGALEALAAQSFASVATDAEVAQLRNAVTALKAAYGTEDVEQILVAKHAFYQILFAGAGNPTIPALLRTLTDRITLLRRVTLSSPQRGAASLAEIDVILDAIERRDAAAAHAATLHHINEASKSALQALDP</sequence>
<accession>A0A0F5FN29</accession>
<dbReference type="InterPro" id="IPR000524">
    <property type="entry name" value="Tscrpt_reg_HTH_GntR"/>
</dbReference>
<dbReference type="AlphaFoldDB" id="A0A0F5FN29"/>
<dbReference type="SMART" id="SM00895">
    <property type="entry name" value="FCD"/>
    <property type="match status" value="1"/>
</dbReference>
<proteinExistence type="predicted"/>
<protein>
    <recommendedName>
        <fullName evidence="4">HTH gntR-type domain-containing protein</fullName>
    </recommendedName>
</protein>
<dbReference type="PRINTS" id="PR00035">
    <property type="entry name" value="HTHGNTR"/>
</dbReference>
<organism evidence="5 6">
    <name type="scientific">Devosia chinhatensis</name>
    <dbReference type="NCBI Taxonomy" id="429727"/>
    <lineage>
        <taxon>Bacteria</taxon>
        <taxon>Pseudomonadati</taxon>
        <taxon>Pseudomonadota</taxon>
        <taxon>Alphaproteobacteria</taxon>
        <taxon>Hyphomicrobiales</taxon>
        <taxon>Devosiaceae</taxon>
        <taxon>Devosia</taxon>
    </lineage>
</organism>
<dbReference type="SMART" id="SM00345">
    <property type="entry name" value="HTH_GNTR"/>
    <property type="match status" value="1"/>
</dbReference>
<dbReference type="PANTHER" id="PTHR43537">
    <property type="entry name" value="TRANSCRIPTIONAL REGULATOR, GNTR FAMILY"/>
    <property type="match status" value="1"/>
</dbReference>
<evidence type="ECO:0000256" key="2">
    <source>
        <dbReference type="ARBA" id="ARBA00023125"/>
    </source>
</evidence>
<dbReference type="Gene3D" id="1.10.10.10">
    <property type="entry name" value="Winged helix-like DNA-binding domain superfamily/Winged helix DNA-binding domain"/>
    <property type="match status" value="1"/>
</dbReference>
<dbReference type="Proteomes" id="UP000033649">
    <property type="component" value="Unassembled WGS sequence"/>
</dbReference>
<keyword evidence="2" id="KW-0238">DNA-binding</keyword>
<feature type="domain" description="HTH gntR-type" evidence="4">
    <location>
        <begin position="10"/>
        <end position="77"/>
    </location>
</feature>
<comment type="caution">
    <text evidence="5">The sequence shown here is derived from an EMBL/GenBank/DDBJ whole genome shotgun (WGS) entry which is preliminary data.</text>
</comment>
<dbReference type="PANTHER" id="PTHR43537:SF24">
    <property type="entry name" value="GLUCONATE OPERON TRANSCRIPTIONAL REPRESSOR"/>
    <property type="match status" value="1"/>
</dbReference>
<dbReference type="EMBL" id="JZEY01000054">
    <property type="protein sequence ID" value="KKB10251.1"/>
    <property type="molecule type" value="Genomic_DNA"/>
</dbReference>
<dbReference type="InterPro" id="IPR036390">
    <property type="entry name" value="WH_DNA-bd_sf"/>
</dbReference>
<reference evidence="5 6" key="1">
    <citation type="submission" date="2015-03" db="EMBL/GenBank/DDBJ databases">
        <authorList>
            <person name="Hassan Y."/>
            <person name="Lepp D."/>
            <person name="Li X.-Z."/>
            <person name="Zhou T."/>
        </authorList>
    </citation>
    <scope>NUCLEOTIDE SEQUENCE [LARGE SCALE GENOMIC DNA]</scope>
    <source>
        <strain evidence="5 6">IPL18</strain>
    </source>
</reference>
<dbReference type="Gene3D" id="1.20.120.530">
    <property type="entry name" value="GntR ligand-binding domain-like"/>
    <property type="match status" value="1"/>
</dbReference>
<dbReference type="PATRIC" id="fig|429727.3.peg.801"/>
<dbReference type="GO" id="GO:0003700">
    <property type="term" value="F:DNA-binding transcription factor activity"/>
    <property type="evidence" value="ECO:0007669"/>
    <property type="project" value="InterPro"/>
</dbReference>
<dbReference type="STRING" id="429727.VE26_03845"/>
<dbReference type="SUPFAM" id="SSF48008">
    <property type="entry name" value="GntR ligand-binding domain-like"/>
    <property type="match status" value="1"/>
</dbReference>
<dbReference type="InterPro" id="IPR008920">
    <property type="entry name" value="TF_FadR/GntR_C"/>
</dbReference>
<name>A0A0F5FN29_9HYPH</name>
<evidence type="ECO:0000313" key="6">
    <source>
        <dbReference type="Proteomes" id="UP000033649"/>
    </source>
</evidence>
<evidence type="ECO:0000259" key="4">
    <source>
        <dbReference type="PROSITE" id="PS50949"/>
    </source>
</evidence>
<evidence type="ECO:0000256" key="3">
    <source>
        <dbReference type="ARBA" id="ARBA00023163"/>
    </source>
</evidence>
<keyword evidence="3" id="KW-0804">Transcription</keyword>
<dbReference type="Pfam" id="PF00392">
    <property type="entry name" value="GntR"/>
    <property type="match status" value="1"/>
</dbReference>
<dbReference type="CDD" id="cd07377">
    <property type="entry name" value="WHTH_GntR"/>
    <property type="match status" value="1"/>
</dbReference>
<dbReference type="GO" id="GO:0003677">
    <property type="term" value="F:DNA binding"/>
    <property type="evidence" value="ECO:0007669"/>
    <property type="project" value="UniProtKB-KW"/>
</dbReference>
<gene>
    <name evidence="5" type="ORF">VE26_03845</name>
</gene>
<keyword evidence="1" id="KW-0805">Transcription regulation</keyword>
<dbReference type="InterPro" id="IPR036388">
    <property type="entry name" value="WH-like_DNA-bd_sf"/>
</dbReference>
<dbReference type="PROSITE" id="PS50949">
    <property type="entry name" value="HTH_GNTR"/>
    <property type="match status" value="1"/>
</dbReference>
<dbReference type="Pfam" id="PF07729">
    <property type="entry name" value="FCD"/>
    <property type="match status" value="1"/>
</dbReference>
<keyword evidence="6" id="KW-1185">Reference proteome</keyword>